<feature type="transmembrane region" description="Helical" evidence="3">
    <location>
        <begin position="16"/>
        <end position="38"/>
    </location>
</feature>
<keyword evidence="3" id="KW-1133">Transmembrane helix</keyword>
<dbReference type="Pfam" id="PF07690">
    <property type="entry name" value="MFS_1"/>
    <property type="match status" value="1"/>
</dbReference>
<keyword evidence="3" id="KW-0812">Transmembrane</keyword>
<evidence type="ECO:0000313" key="5">
    <source>
        <dbReference type="Proteomes" id="UP000758155"/>
    </source>
</evidence>
<feature type="transmembrane region" description="Helical" evidence="3">
    <location>
        <begin position="152"/>
        <end position="170"/>
    </location>
</feature>
<dbReference type="EMBL" id="SWKV01000005">
    <property type="protein sequence ID" value="KAF3046106.1"/>
    <property type="molecule type" value="Genomic_DNA"/>
</dbReference>
<evidence type="ECO:0000256" key="1">
    <source>
        <dbReference type="ARBA" id="ARBA00004141"/>
    </source>
</evidence>
<dbReference type="AlphaFoldDB" id="A0A9P4WZG4"/>
<dbReference type="InterPro" id="IPR011701">
    <property type="entry name" value="MFS"/>
</dbReference>
<evidence type="ECO:0000256" key="3">
    <source>
        <dbReference type="SAM" id="Phobius"/>
    </source>
</evidence>
<dbReference type="InterPro" id="IPR036259">
    <property type="entry name" value="MFS_trans_sf"/>
</dbReference>
<dbReference type="Gene3D" id="1.20.1250.20">
    <property type="entry name" value="MFS general substrate transporter like domains"/>
    <property type="match status" value="1"/>
</dbReference>
<feature type="transmembrane region" description="Helical" evidence="3">
    <location>
        <begin position="218"/>
        <end position="241"/>
    </location>
</feature>
<name>A0A9P4WZG4_9PLEO</name>
<dbReference type="PANTHER" id="PTHR11360">
    <property type="entry name" value="MONOCARBOXYLATE TRANSPORTER"/>
    <property type="match status" value="1"/>
</dbReference>
<comment type="caution">
    <text evidence="4">The sequence shown here is derived from an EMBL/GenBank/DDBJ whole genome shotgun (WGS) entry which is preliminary data.</text>
</comment>
<dbReference type="Proteomes" id="UP000758155">
    <property type="component" value="Unassembled WGS sequence"/>
</dbReference>
<gene>
    <name evidence="4" type="ORF">E8E12_011134</name>
</gene>
<accession>A0A9P4WZG4</accession>
<keyword evidence="3" id="KW-0472">Membrane</keyword>
<feature type="transmembrane region" description="Helical" evidence="3">
    <location>
        <begin position="59"/>
        <end position="82"/>
    </location>
</feature>
<dbReference type="SUPFAM" id="SSF103473">
    <property type="entry name" value="MFS general substrate transporter"/>
    <property type="match status" value="1"/>
</dbReference>
<proteinExistence type="inferred from homology"/>
<dbReference type="GO" id="GO:0022857">
    <property type="term" value="F:transmembrane transporter activity"/>
    <property type="evidence" value="ECO:0007669"/>
    <property type="project" value="InterPro"/>
</dbReference>
<keyword evidence="5" id="KW-1185">Reference proteome</keyword>
<feature type="transmembrane region" description="Helical" evidence="3">
    <location>
        <begin position="191"/>
        <end position="212"/>
    </location>
</feature>
<dbReference type="InterPro" id="IPR050327">
    <property type="entry name" value="Proton-linked_MCT"/>
</dbReference>
<evidence type="ECO:0000256" key="2">
    <source>
        <dbReference type="ARBA" id="ARBA00006727"/>
    </source>
</evidence>
<dbReference type="GO" id="GO:0016020">
    <property type="term" value="C:membrane"/>
    <property type="evidence" value="ECO:0007669"/>
    <property type="project" value="UniProtKB-SubCell"/>
</dbReference>
<dbReference type="PANTHER" id="PTHR11360:SF130">
    <property type="entry name" value="MAJOR FACILITATOR SUPERFAMILY (MFS) PROFILE DOMAIN-CONTAINING PROTEIN-RELATED"/>
    <property type="match status" value="1"/>
</dbReference>
<organism evidence="4 5">
    <name type="scientific">Didymella heteroderae</name>
    <dbReference type="NCBI Taxonomy" id="1769908"/>
    <lineage>
        <taxon>Eukaryota</taxon>
        <taxon>Fungi</taxon>
        <taxon>Dikarya</taxon>
        <taxon>Ascomycota</taxon>
        <taxon>Pezizomycotina</taxon>
        <taxon>Dothideomycetes</taxon>
        <taxon>Pleosporomycetidae</taxon>
        <taxon>Pleosporales</taxon>
        <taxon>Pleosporineae</taxon>
        <taxon>Didymellaceae</taxon>
        <taxon>Didymella</taxon>
    </lineage>
</organism>
<evidence type="ECO:0000313" key="4">
    <source>
        <dbReference type="EMBL" id="KAF3046106.1"/>
    </source>
</evidence>
<comment type="subcellular location">
    <subcellularLocation>
        <location evidence="1">Membrane</location>
        <topology evidence="1">Multi-pass membrane protein</topology>
    </subcellularLocation>
</comment>
<sequence length="248" mass="27324">MIFPIMLNRLFGTIGFGWAVRAFGFMALALLVLAERCLKKRLPPKDSAKFFEPSELKDIVFVLFIIGSFLNFSGLYFAFFYVNAYARDQLGMTLEETIPILMVLNGVGVPGRLIPMYVADRYFRPIHVGLPINLITALLLFVWIAIKSTTIMYVFAVVYGLFASALQGLFPATMADLTIDPRKTGTRFGMGFAFSSFGVLIGSPVGGALIEYKHGDYLYAQVFAGACGIMGFLCVGLAAFIHGKKTKE</sequence>
<feature type="transmembrane region" description="Helical" evidence="3">
    <location>
        <begin position="97"/>
        <end position="114"/>
    </location>
</feature>
<comment type="similarity">
    <text evidence="2">Belongs to the major facilitator superfamily. Monocarboxylate porter (TC 2.A.1.13) family.</text>
</comment>
<evidence type="ECO:0008006" key="6">
    <source>
        <dbReference type="Google" id="ProtNLM"/>
    </source>
</evidence>
<feature type="transmembrane region" description="Helical" evidence="3">
    <location>
        <begin position="126"/>
        <end position="146"/>
    </location>
</feature>
<reference evidence="4" key="1">
    <citation type="submission" date="2019-04" db="EMBL/GenBank/DDBJ databases">
        <title>Sequencing of skin fungus with MAO and IRED activity.</title>
        <authorList>
            <person name="Marsaioli A.J."/>
            <person name="Bonatto J.M.C."/>
            <person name="Reis Junior O."/>
        </authorList>
    </citation>
    <scope>NUCLEOTIDE SEQUENCE</scope>
    <source>
        <strain evidence="4">28M1</strain>
    </source>
</reference>
<protein>
    <recommendedName>
        <fullName evidence="6">Major facilitator superfamily (MFS) profile domain-containing protein</fullName>
    </recommendedName>
</protein>
<dbReference type="OrthoDB" id="6499973at2759"/>